<proteinExistence type="predicted"/>
<dbReference type="EMBL" id="BAAAZN010000003">
    <property type="protein sequence ID" value="GAA3533777.1"/>
    <property type="molecule type" value="Genomic_DNA"/>
</dbReference>
<keyword evidence="2" id="KW-1185">Reference proteome</keyword>
<protein>
    <submittedName>
        <fullName evidence="1">Uncharacterized protein</fullName>
    </submittedName>
</protein>
<sequence length="68" mass="7349">MVGGEGETELLLDVVQFGRAEARAQGFAQVLLEDTGLLHGEGFGRVDCRHTEKRTDAAPVVARPFPAR</sequence>
<evidence type="ECO:0000313" key="1">
    <source>
        <dbReference type="EMBL" id="GAA3533777.1"/>
    </source>
</evidence>
<comment type="caution">
    <text evidence="1">The sequence shown here is derived from an EMBL/GenBank/DDBJ whole genome shotgun (WGS) entry which is preliminary data.</text>
</comment>
<evidence type="ECO:0000313" key="2">
    <source>
        <dbReference type="Proteomes" id="UP001500689"/>
    </source>
</evidence>
<reference evidence="2" key="1">
    <citation type="journal article" date="2019" name="Int. J. Syst. Evol. Microbiol.">
        <title>The Global Catalogue of Microorganisms (GCM) 10K type strain sequencing project: providing services to taxonomists for standard genome sequencing and annotation.</title>
        <authorList>
            <consortium name="The Broad Institute Genomics Platform"/>
            <consortium name="The Broad Institute Genome Sequencing Center for Infectious Disease"/>
            <person name="Wu L."/>
            <person name="Ma J."/>
        </authorList>
    </citation>
    <scope>NUCLEOTIDE SEQUENCE [LARGE SCALE GENOMIC DNA]</scope>
    <source>
        <strain evidence="2">JCM 16898</strain>
    </source>
</reference>
<name>A0ABP6VDI4_9PSEU</name>
<gene>
    <name evidence="1" type="ORF">GCM10022222_16410</name>
</gene>
<dbReference type="Proteomes" id="UP001500689">
    <property type="component" value="Unassembled WGS sequence"/>
</dbReference>
<organism evidence="1 2">
    <name type="scientific">Amycolatopsis ultiminotia</name>
    <dbReference type="NCBI Taxonomy" id="543629"/>
    <lineage>
        <taxon>Bacteria</taxon>
        <taxon>Bacillati</taxon>
        <taxon>Actinomycetota</taxon>
        <taxon>Actinomycetes</taxon>
        <taxon>Pseudonocardiales</taxon>
        <taxon>Pseudonocardiaceae</taxon>
        <taxon>Amycolatopsis</taxon>
    </lineage>
</organism>
<accession>A0ABP6VDI4</accession>